<reference evidence="1" key="2">
    <citation type="submission" date="2022-01" db="EMBL/GenBank/DDBJ databases">
        <authorList>
            <person name="Yamashiro T."/>
            <person name="Shiraishi A."/>
            <person name="Satake H."/>
            <person name="Nakayama K."/>
        </authorList>
    </citation>
    <scope>NUCLEOTIDE SEQUENCE</scope>
</reference>
<evidence type="ECO:0000313" key="1">
    <source>
        <dbReference type="EMBL" id="GJU03532.1"/>
    </source>
</evidence>
<dbReference type="Proteomes" id="UP001151760">
    <property type="component" value="Unassembled WGS sequence"/>
</dbReference>
<sequence>MPCPCDLRGIGSQSKYRTDLKCQFRKDVTPIAVHNIYSFYESESSELELDDINKIDIKTLTLEQYLDLNLNNAQIGVKRHEIGENVAFEIKNQILRELHDNTFSGNKTKDAMEYLQKVLEIASLFNTPGISRDDMML</sequence>
<protein>
    <submittedName>
        <fullName evidence="1">Uncharacterized protein</fullName>
    </submittedName>
</protein>
<keyword evidence="2" id="KW-1185">Reference proteome</keyword>
<evidence type="ECO:0000313" key="2">
    <source>
        <dbReference type="Proteomes" id="UP001151760"/>
    </source>
</evidence>
<proteinExistence type="predicted"/>
<organism evidence="1 2">
    <name type="scientific">Tanacetum coccineum</name>
    <dbReference type="NCBI Taxonomy" id="301880"/>
    <lineage>
        <taxon>Eukaryota</taxon>
        <taxon>Viridiplantae</taxon>
        <taxon>Streptophyta</taxon>
        <taxon>Embryophyta</taxon>
        <taxon>Tracheophyta</taxon>
        <taxon>Spermatophyta</taxon>
        <taxon>Magnoliopsida</taxon>
        <taxon>eudicotyledons</taxon>
        <taxon>Gunneridae</taxon>
        <taxon>Pentapetalae</taxon>
        <taxon>asterids</taxon>
        <taxon>campanulids</taxon>
        <taxon>Asterales</taxon>
        <taxon>Asteraceae</taxon>
        <taxon>Asteroideae</taxon>
        <taxon>Anthemideae</taxon>
        <taxon>Anthemidinae</taxon>
        <taxon>Tanacetum</taxon>
    </lineage>
</organism>
<dbReference type="EMBL" id="BQNB010021163">
    <property type="protein sequence ID" value="GJU03532.1"/>
    <property type="molecule type" value="Genomic_DNA"/>
</dbReference>
<comment type="caution">
    <text evidence="1">The sequence shown here is derived from an EMBL/GenBank/DDBJ whole genome shotgun (WGS) entry which is preliminary data.</text>
</comment>
<gene>
    <name evidence="1" type="ORF">Tco_1113870</name>
</gene>
<name>A0ABQ5ITG8_9ASTR</name>
<accession>A0ABQ5ITG8</accession>
<reference evidence="1" key="1">
    <citation type="journal article" date="2022" name="Int. J. Mol. Sci.">
        <title>Draft Genome of Tanacetum Coccineum: Genomic Comparison of Closely Related Tanacetum-Family Plants.</title>
        <authorList>
            <person name="Yamashiro T."/>
            <person name="Shiraishi A."/>
            <person name="Nakayama K."/>
            <person name="Satake H."/>
        </authorList>
    </citation>
    <scope>NUCLEOTIDE SEQUENCE</scope>
</reference>